<proteinExistence type="predicted"/>
<evidence type="ECO:0000313" key="2">
    <source>
        <dbReference type="EMBL" id="BCB79589.1"/>
    </source>
</evidence>
<reference evidence="2 3" key="2">
    <citation type="submission" date="2020-03" db="EMBL/GenBank/DDBJ databases">
        <authorList>
            <person name="Ichikawa N."/>
            <person name="Kimura A."/>
            <person name="Kitahashi Y."/>
            <person name="Uohara A."/>
        </authorList>
    </citation>
    <scope>NUCLEOTIDE SEQUENCE [LARGE SCALE GENOMIC DNA]</scope>
    <source>
        <strain evidence="2 3">NBRC 107702</strain>
    </source>
</reference>
<sequence length="430" mass="46573">MRNLRAIIESLDEDLSAWRDGAAQPPLDKHASQIEGVVEQVSTALAALRPALDDAGSASLVTQSVLDYHHIWDFFRGKLALRYVPMYQPLLAAADDLAWAAWRPVRDAFRAHTGTELREPPLVYFSRSAVPFAVPRGDDYRDLLPRGGIYTEEAGKVASALVVPVVSLPWHRTNWLPVTLSVAHEVGHVVVADLGLDPWLTDRLAAAGLAEDRADAWLAWREEVYADIFAAVVCGGATALSLLGQLRAEDAEQPPQAPWGTYPPASLRERIIREVANRRGDAPPSAPAVSAGDFATDVPAVVTALLDESLPGAGRLGDLFSTVDTVETRDDADRLARGRDMGASEIRALLAAATRAFEAAPDDVDRLVMQRAALTAAAHAREVGRRSRPRQLADRLADRDRKAGQQLASLLAPVPTPHRTLSRGPVRRSA</sequence>
<dbReference type="Proteomes" id="UP000502508">
    <property type="component" value="Chromosome"/>
</dbReference>
<keyword evidence="3" id="KW-1185">Reference proteome</keyword>
<evidence type="ECO:0000313" key="3">
    <source>
        <dbReference type="Proteomes" id="UP000502508"/>
    </source>
</evidence>
<dbReference type="AlphaFoldDB" id="A0A6F8Y0M3"/>
<name>A0A6F8Y0M3_9ACTN</name>
<organism evidence="2 3">
    <name type="scientific">Phytohabitans flavus</name>
    <dbReference type="NCBI Taxonomy" id="1076124"/>
    <lineage>
        <taxon>Bacteria</taxon>
        <taxon>Bacillati</taxon>
        <taxon>Actinomycetota</taxon>
        <taxon>Actinomycetes</taxon>
        <taxon>Micromonosporales</taxon>
        <taxon>Micromonosporaceae</taxon>
    </lineage>
</organism>
<protein>
    <submittedName>
        <fullName evidence="2">Uncharacterized protein</fullName>
    </submittedName>
</protein>
<evidence type="ECO:0000256" key="1">
    <source>
        <dbReference type="SAM" id="MobiDB-lite"/>
    </source>
</evidence>
<gene>
    <name evidence="2" type="ORF">Pflav_059990</name>
</gene>
<dbReference type="EMBL" id="AP022870">
    <property type="protein sequence ID" value="BCB79589.1"/>
    <property type="molecule type" value="Genomic_DNA"/>
</dbReference>
<reference evidence="2 3" key="1">
    <citation type="submission" date="2020-03" db="EMBL/GenBank/DDBJ databases">
        <title>Whole genome shotgun sequence of Phytohabitans flavus NBRC 107702.</title>
        <authorList>
            <person name="Komaki H."/>
            <person name="Tamura T."/>
        </authorList>
    </citation>
    <scope>NUCLEOTIDE SEQUENCE [LARGE SCALE GENOMIC DNA]</scope>
    <source>
        <strain evidence="2 3">NBRC 107702</strain>
    </source>
</reference>
<feature type="compositionally biased region" description="Basic and acidic residues" evidence="1">
    <location>
        <begin position="379"/>
        <end position="403"/>
    </location>
</feature>
<dbReference type="RefSeq" id="WP_173039594.1">
    <property type="nucleotide sequence ID" value="NZ_AP022870.1"/>
</dbReference>
<feature type="region of interest" description="Disordered" evidence="1">
    <location>
        <begin position="379"/>
        <end position="430"/>
    </location>
</feature>
<dbReference type="KEGG" id="pfla:Pflav_059990"/>
<accession>A0A6F8Y0M3</accession>